<organism evidence="3 4">
    <name type="scientific">Ganoderma sinense ZZ0214-1</name>
    <dbReference type="NCBI Taxonomy" id="1077348"/>
    <lineage>
        <taxon>Eukaryota</taxon>
        <taxon>Fungi</taxon>
        <taxon>Dikarya</taxon>
        <taxon>Basidiomycota</taxon>
        <taxon>Agaricomycotina</taxon>
        <taxon>Agaricomycetes</taxon>
        <taxon>Polyporales</taxon>
        <taxon>Polyporaceae</taxon>
        <taxon>Ganoderma</taxon>
    </lineage>
</organism>
<dbReference type="PROSITE" id="PS00368">
    <property type="entry name" value="RIBORED_SMALL"/>
    <property type="match status" value="1"/>
</dbReference>
<dbReference type="InterPro" id="IPR033909">
    <property type="entry name" value="RNR_small"/>
</dbReference>
<dbReference type="InterPro" id="IPR000358">
    <property type="entry name" value="RNR_small_fam"/>
</dbReference>
<keyword evidence="4" id="KW-1185">Reference proteome</keyword>
<dbReference type="AlphaFoldDB" id="A0A2G8RL83"/>
<dbReference type="CDD" id="cd01049">
    <property type="entry name" value="RNRR2"/>
    <property type="match status" value="1"/>
</dbReference>
<dbReference type="Proteomes" id="UP000230002">
    <property type="component" value="Unassembled WGS sequence"/>
</dbReference>
<dbReference type="GO" id="GO:0009263">
    <property type="term" value="P:deoxyribonucleotide biosynthetic process"/>
    <property type="evidence" value="ECO:0007669"/>
    <property type="project" value="InterPro"/>
</dbReference>
<keyword evidence="2" id="KW-1133">Transmembrane helix</keyword>
<feature type="transmembrane region" description="Helical" evidence="2">
    <location>
        <begin position="158"/>
        <end position="179"/>
    </location>
</feature>
<comment type="similarity">
    <text evidence="1">Belongs to the ribonucleoside diphosphate reductase small chain family.</text>
</comment>
<dbReference type="GO" id="GO:0016491">
    <property type="term" value="F:oxidoreductase activity"/>
    <property type="evidence" value="ECO:0007669"/>
    <property type="project" value="InterPro"/>
</dbReference>
<comment type="caution">
    <text evidence="3">The sequence shown here is derived from an EMBL/GenBank/DDBJ whole genome shotgun (WGS) entry which is preliminary data.</text>
</comment>
<evidence type="ECO:0000256" key="1">
    <source>
        <dbReference type="ARBA" id="ARBA00009303"/>
    </source>
</evidence>
<dbReference type="PANTHER" id="PTHR23409:SF18">
    <property type="entry name" value="RIBONUCLEOSIDE-DIPHOSPHATE REDUCTASE SUBUNIT M2"/>
    <property type="match status" value="1"/>
</dbReference>
<dbReference type="InterPro" id="IPR030475">
    <property type="entry name" value="RNR_small_AS"/>
</dbReference>
<keyword evidence="2" id="KW-0812">Transmembrane</keyword>
<proteinExistence type="inferred from homology"/>
<evidence type="ECO:0000256" key="2">
    <source>
        <dbReference type="SAM" id="Phobius"/>
    </source>
</evidence>
<accession>A0A2G8RL83</accession>
<dbReference type="EMBL" id="AYKW01000069">
    <property type="protein sequence ID" value="PIL22293.1"/>
    <property type="molecule type" value="Genomic_DNA"/>
</dbReference>
<name>A0A2G8RL83_9APHY</name>
<evidence type="ECO:0000313" key="4">
    <source>
        <dbReference type="Proteomes" id="UP000230002"/>
    </source>
</evidence>
<reference evidence="3 4" key="1">
    <citation type="journal article" date="2015" name="Sci. Rep.">
        <title>Chromosome-level genome map provides insights into diverse defense mechanisms in the medicinal fungus Ganoderma sinense.</title>
        <authorList>
            <person name="Zhu Y."/>
            <person name="Xu J."/>
            <person name="Sun C."/>
            <person name="Zhou S."/>
            <person name="Xu H."/>
            <person name="Nelson D.R."/>
            <person name="Qian J."/>
            <person name="Song J."/>
            <person name="Luo H."/>
            <person name="Xiang L."/>
            <person name="Li Y."/>
            <person name="Xu Z."/>
            <person name="Ji A."/>
            <person name="Wang L."/>
            <person name="Lu S."/>
            <person name="Hayward A."/>
            <person name="Sun W."/>
            <person name="Li X."/>
            <person name="Schwartz D.C."/>
            <person name="Wang Y."/>
            <person name="Chen S."/>
        </authorList>
    </citation>
    <scope>NUCLEOTIDE SEQUENCE [LARGE SCALE GENOMIC DNA]</scope>
    <source>
        <strain evidence="3 4">ZZ0214-1</strain>
    </source>
</reference>
<dbReference type="OrthoDB" id="2727692at2759"/>
<dbReference type="Gene3D" id="1.10.620.20">
    <property type="entry name" value="Ribonucleotide Reductase, subunit A"/>
    <property type="match status" value="1"/>
</dbReference>
<dbReference type="STRING" id="1077348.A0A2G8RL83"/>
<sequence length="315" mass="35522">MSHQDPILNGDINCFILFPIQYAVKYKDSQRSYWTVEEVDLSRDLSDWTLCLVDAERELLSVILTFFASSDGIVGENLVQQFSTEVCAPEARCFYGFQIMIENVHAEMYTCLLQELITDPMELGRLFRATTTILSVQAKAEWCLKWFDRERITFGRHLIAFVIVEGIFFSSSFATIFWVKSRGILLGVCHSNELIMRDEGQHMEFACALYGLICEDVPVGVIHVMVLEAVALEQAFFMSALPTPLRGLNATLMNRYVEYVADFLLWHLGVPLLYGQTNPLPFMEGTAIPGRANFFERGVSDYLGAAVGDGTSGLE</sequence>
<dbReference type="InterPro" id="IPR012348">
    <property type="entry name" value="RNR-like"/>
</dbReference>
<dbReference type="Pfam" id="PF00268">
    <property type="entry name" value="Ribonuc_red_sm"/>
    <property type="match status" value="1"/>
</dbReference>
<dbReference type="SUPFAM" id="SSF47240">
    <property type="entry name" value="Ferritin-like"/>
    <property type="match status" value="1"/>
</dbReference>
<evidence type="ECO:0000313" key="3">
    <source>
        <dbReference type="EMBL" id="PIL22293.1"/>
    </source>
</evidence>
<keyword evidence="2" id="KW-0472">Membrane</keyword>
<dbReference type="InterPro" id="IPR009078">
    <property type="entry name" value="Ferritin-like_SF"/>
</dbReference>
<protein>
    <submittedName>
        <fullName evidence="3">Uncharacterized protein</fullName>
    </submittedName>
</protein>
<dbReference type="PANTHER" id="PTHR23409">
    <property type="entry name" value="RIBONUCLEOSIDE-DIPHOSPHATE REDUCTASE SMALL CHAIN"/>
    <property type="match status" value="1"/>
</dbReference>
<gene>
    <name evidence="3" type="ORF">GSI_14981</name>
</gene>